<keyword evidence="4" id="KW-1185">Reference proteome</keyword>
<dbReference type="Proteomes" id="UP000825729">
    <property type="component" value="Unassembled WGS sequence"/>
</dbReference>
<keyword evidence="2" id="KW-1133">Transmembrane helix</keyword>
<protein>
    <recommendedName>
        <fullName evidence="5">Transmembrane protein</fullName>
    </recommendedName>
</protein>
<evidence type="ECO:0000313" key="3">
    <source>
        <dbReference type="EMBL" id="KAG9447315.1"/>
    </source>
</evidence>
<comment type="caution">
    <text evidence="3">The sequence shown here is derived from an EMBL/GenBank/DDBJ whole genome shotgun (WGS) entry which is preliminary data.</text>
</comment>
<feature type="transmembrane region" description="Helical" evidence="2">
    <location>
        <begin position="59"/>
        <end position="77"/>
    </location>
</feature>
<evidence type="ECO:0000256" key="1">
    <source>
        <dbReference type="SAM" id="MobiDB-lite"/>
    </source>
</evidence>
<dbReference type="PANTHER" id="PTHR33919">
    <property type="entry name" value="OS09G0127700 PROTEIN"/>
    <property type="match status" value="1"/>
</dbReference>
<name>A0AAV7EEP8_ARIFI</name>
<gene>
    <name evidence="3" type="ORF">H6P81_013443</name>
</gene>
<reference evidence="3 4" key="1">
    <citation type="submission" date="2021-07" db="EMBL/GenBank/DDBJ databases">
        <title>The Aristolochia fimbriata genome: insights into angiosperm evolution, floral development and chemical biosynthesis.</title>
        <authorList>
            <person name="Jiao Y."/>
        </authorList>
    </citation>
    <scope>NUCLEOTIDE SEQUENCE [LARGE SCALE GENOMIC DNA]</scope>
    <source>
        <strain evidence="3">IBCAS-2021</strain>
        <tissue evidence="3">Leaf</tissue>
    </source>
</reference>
<accession>A0AAV7EEP8</accession>
<proteinExistence type="predicted"/>
<feature type="compositionally biased region" description="Basic and acidic residues" evidence="1">
    <location>
        <begin position="148"/>
        <end position="163"/>
    </location>
</feature>
<organism evidence="3 4">
    <name type="scientific">Aristolochia fimbriata</name>
    <name type="common">White veined hardy Dutchman's pipe vine</name>
    <dbReference type="NCBI Taxonomy" id="158543"/>
    <lineage>
        <taxon>Eukaryota</taxon>
        <taxon>Viridiplantae</taxon>
        <taxon>Streptophyta</taxon>
        <taxon>Embryophyta</taxon>
        <taxon>Tracheophyta</taxon>
        <taxon>Spermatophyta</taxon>
        <taxon>Magnoliopsida</taxon>
        <taxon>Magnoliidae</taxon>
        <taxon>Piperales</taxon>
        <taxon>Aristolochiaceae</taxon>
        <taxon>Aristolochia</taxon>
    </lineage>
</organism>
<sequence length="163" mass="18110">MAYRATSYWRSMVRQIGANRPFATSTTPKSRPFGLPLSGVMASNHNNAKGRAILRGDFFPVYVALGMIALSVSLGVFTMRQQLLYSPSVSVRKKRRETLPEVVEPDAVAETADKFVHKSFFRKLASAQEFDRVLEDPMRGGDPMVAPKKTESHKTVGIDPAKH</sequence>
<feature type="region of interest" description="Disordered" evidence="1">
    <location>
        <begin position="135"/>
        <end position="163"/>
    </location>
</feature>
<dbReference type="PANTHER" id="PTHR33919:SF11">
    <property type="entry name" value="EXPRESSED PROTEIN"/>
    <property type="match status" value="1"/>
</dbReference>
<evidence type="ECO:0000256" key="2">
    <source>
        <dbReference type="SAM" id="Phobius"/>
    </source>
</evidence>
<keyword evidence="2" id="KW-0472">Membrane</keyword>
<dbReference type="EMBL" id="JAINDJ010000005">
    <property type="protein sequence ID" value="KAG9447315.1"/>
    <property type="molecule type" value="Genomic_DNA"/>
</dbReference>
<evidence type="ECO:0008006" key="5">
    <source>
        <dbReference type="Google" id="ProtNLM"/>
    </source>
</evidence>
<evidence type="ECO:0000313" key="4">
    <source>
        <dbReference type="Proteomes" id="UP000825729"/>
    </source>
</evidence>
<keyword evidence="2" id="KW-0812">Transmembrane</keyword>
<dbReference type="AlphaFoldDB" id="A0AAV7EEP8"/>